<evidence type="ECO:0000313" key="3">
    <source>
        <dbReference type="Proteomes" id="UP000242957"/>
    </source>
</evidence>
<feature type="transmembrane region" description="Helical" evidence="1">
    <location>
        <begin position="12"/>
        <end position="34"/>
    </location>
</feature>
<dbReference type="STRING" id="198616.SAMN05216193_106181"/>
<proteinExistence type="predicted"/>
<evidence type="ECO:0000313" key="2">
    <source>
        <dbReference type="EMBL" id="SDN93446.1"/>
    </source>
</evidence>
<keyword evidence="1" id="KW-1133">Transmembrane helix</keyword>
<gene>
    <name evidence="2" type="ORF">SAMN05216193_106181</name>
</gene>
<dbReference type="RefSeq" id="WP_139207014.1">
    <property type="nucleotide sequence ID" value="NZ_FNIJ01000006.1"/>
</dbReference>
<reference evidence="3" key="1">
    <citation type="submission" date="2016-10" db="EMBL/GenBank/DDBJ databases">
        <authorList>
            <person name="Varghese N."/>
            <person name="Submissions S."/>
        </authorList>
    </citation>
    <scope>NUCLEOTIDE SEQUENCE [LARGE SCALE GENOMIC DNA]</scope>
    <source>
        <strain evidence="3">JCM 21621</strain>
    </source>
</reference>
<dbReference type="OrthoDB" id="6232704at2"/>
<organism evidence="2 3">
    <name type="scientific">Pseudomonas jinjuensis</name>
    <dbReference type="NCBI Taxonomy" id="198616"/>
    <lineage>
        <taxon>Bacteria</taxon>
        <taxon>Pseudomonadati</taxon>
        <taxon>Pseudomonadota</taxon>
        <taxon>Gammaproteobacteria</taxon>
        <taxon>Pseudomonadales</taxon>
        <taxon>Pseudomonadaceae</taxon>
        <taxon>Pseudomonas</taxon>
    </lineage>
</organism>
<sequence length="198" mass="20878">MKSPVRQRGMTTVLIVMIVSLAMGAAALMIILGVRGNQERQAMVHATTHSQAGAWAGVELYRRYFEQLSVDEAQLTTAADPIRATLDGNALSATIVDVAAPDGDDASRTYTITVDIRSEQRAARSTAVIRAVYLVSSGSAGSGTTDSGGADSRTGDALIDLRDLPASSDPDLDESSCEIECEEGGGVAATRLKWARYL</sequence>
<evidence type="ECO:0008006" key="4">
    <source>
        <dbReference type="Google" id="ProtNLM"/>
    </source>
</evidence>
<protein>
    <recommendedName>
        <fullName evidence="4">Type 4 fimbrial biogenesis protein PilX N-terminal domain-containing protein</fullName>
    </recommendedName>
</protein>
<evidence type="ECO:0000256" key="1">
    <source>
        <dbReference type="SAM" id="Phobius"/>
    </source>
</evidence>
<dbReference type="EMBL" id="FNIJ01000006">
    <property type="protein sequence ID" value="SDN93446.1"/>
    <property type="molecule type" value="Genomic_DNA"/>
</dbReference>
<dbReference type="AlphaFoldDB" id="A0A1H0FFS8"/>
<keyword evidence="3" id="KW-1185">Reference proteome</keyword>
<name>A0A1H0FFS8_9PSED</name>
<dbReference type="Proteomes" id="UP000242957">
    <property type="component" value="Unassembled WGS sequence"/>
</dbReference>
<keyword evidence="1" id="KW-0812">Transmembrane</keyword>
<keyword evidence="1" id="KW-0472">Membrane</keyword>
<accession>A0A1H0FFS8</accession>